<dbReference type="InParanoid" id="B4DAP0"/>
<feature type="transmembrane region" description="Helical" evidence="1">
    <location>
        <begin position="51"/>
        <end position="71"/>
    </location>
</feature>
<feature type="transmembrane region" description="Helical" evidence="1">
    <location>
        <begin position="78"/>
        <end position="98"/>
    </location>
</feature>
<evidence type="ECO:0000313" key="2">
    <source>
        <dbReference type="EMBL" id="EDY16558.1"/>
    </source>
</evidence>
<keyword evidence="3" id="KW-1185">Reference proteome</keyword>
<keyword evidence="1" id="KW-1133">Transmembrane helix</keyword>
<protein>
    <submittedName>
        <fullName evidence="2">Uncharacterized protein</fullName>
    </submittedName>
</protein>
<dbReference type="Proteomes" id="UP000005824">
    <property type="component" value="Unassembled WGS sequence"/>
</dbReference>
<dbReference type="RefSeq" id="WP_006983301.1">
    <property type="nucleotide sequence ID" value="NZ_ABVL01000031.1"/>
</dbReference>
<organism evidence="2 3">
    <name type="scientific">Chthoniobacter flavus Ellin428</name>
    <dbReference type="NCBI Taxonomy" id="497964"/>
    <lineage>
        <taxon>Bacteria</taxon>
        <taxon>Pseudomonadati</taxon>
        <taxon>Verrucomicrobiota</taxon>
        <taxon>Spartobacteria</taxon>
        <taxon>Chthoniobacterales</taxon>
        <taxon>Chthoniobacteraceae</taxon>
        <taxon>Chthoniobacter</taxon>
    </lineage>
</organism>
<evidence type="ECO:0000313" key="3">
    <source>
        <dbReference type="Proteomes" id="UP000005824"/>
    </source>
</evidence>
<evidence type="ECO:0000256" key="1">
    <source>
        <dbReference type="SAM" id="Phobius"/>
    </source>
</evidence>
<keyword evidence="1" id="KW-0812">Transmembrane</keyword>
<comment type="caution">
    <text evidence="2">The sequence shown here is derived from an EMBL/GenBank/DDBJ whole genome shotgun (WGS) entry which is preliminary data.</text>
</comment>
<accession>B4DAP0</accession>
<proteinExistence type="predicted"/>
<name>B4DAP0_9BACT</name>
<gene>
    <name evidence="2" type="ORF">CfE428DRAFT_5981</name>
</gene>
<sequence length="99" mass="10914">MRILPITCSEWARLAFHASELAVVGGTICRSAVLLSFTWQHGWQQEAVSAVFHRFNCVAFVALAISTLAVWRTSRALAMAGWISLFLCGILVNCYPAID</sequence>
<reference evidence="2 3" key="1">
    <citation type="journal article" date="2011" name="J. Bacteriol.">
        <title>Genome sequence of Chthoniobacter flavus Ellin428, an aerobic heterotrophic soil bacterium.</title>
        <authorList>
            <person name="Kant R."/>
            <person name="van Passel M.W."/>
            <person name="Palva A."/>
            <person name="Lucas S."/>
            <person name="Lapidus A."/>
            <person name="Glavina Del Rio T."/>
            <person name="Dalin E."/>
            <person name="Tice H."/>
            <person name="Bruce D."/>
            <person name="Goodwin L."/>
            <person name="Pitluck S."/>
            <person name="Larimer F.W."/>
            <person name="Land M.L."/>
            <person name="Hauser L."/>
            <person name="Sangwan P."/>
            <person name="de Vos W.M."/>
            <person name="Janssen P.H."/>
            <person name="Smidt H."/>
        </authorList>
    </citation>
    <scope>NUCLEOTIDE SEQUENCE [LARGE SCALE GENOMIC DNA]</scope>
    <source>
        <strain evidence="2 3">Ellin428</strain>
    </source>
</reference>
<keyword evidence="1" id="KW-0472">Membrane</keyword>
<dbReference type="EMBL" id="ABVL01000031">
    <property type="protein sequence ID" value="EDY16558.1"/>
    <property type="molecule type" value="Genomic_DNA"/>
</dbReference>
<feature type="transmembrane region" description="Helical" evidence="1">
    <location>
        <begin position="21"/>
        <end position="39"/>
    </location>
</feature>
<dbReference type="AlphaFoldDB" id="B4DAP0"/>